<dbReference type="InterPro" id="IPR028098">
    <property type="entry name" value="Glyco_trans_4-like_N"/>
</dbReference>
<dbReference type="InterPro" id="IPR050194">
    <property type="entry name" value="Glycosyltransferase_grp1"/>
</dbReference>
<keyword evidence="3" id="KW-0808">Transferase</keyword>
<dbReference type="GO" id="GO:0016758">
    <property type="term" value="F:hexosyltransferase activity"/>
    <property type="evidence" value="ECO:0007669"/>
    <property type="project" value="TreeGrafter"/>
</dbReference>
<comment type="caution">
    <text evidence="3">The sequence shown here is derived from an EMBL/GenBank/DDBJ whole genome shotgun (WGS) entry which is preliminary data.</text>
</comment>
<evidence type="ECO:0000259" key="2">
    <source>
        <dbReference type="Pfam" id="PF13439"/>
    </source>
</evidence>
<dbReference type="PANTHER" id="PTHR45947">
    <property type="entry name" value="SULFOQUINOVOSYL TRANSFERASE SQD2"/>
    <property type="match status" value="1"/>
</dbReference>
<feature type="domain" description="Glycosyl transferase family 1" evidence="1">
    <location>
        <begin position="180"/>
        <end position="327"/>
    </location>
</feature>
<protein>
    <submittedName>
        <fullName evidence="3">Glycosyltransferase</fullName>
    </submittedName>
</protein>
<dbReference type="Gene3D" id="3.40.50.2000">
    <property type="entry name" value="Glycogen Phosphorylase B"/>
    <property type="match status" value="2"/>
</dbReference>
<feature type="domain" description="Glycosyltransferase subfamily 4-like N-terminal" evidence="2">
    <location>
        <begin position="14"/>
        <end position="170"/>
    </location>
</feature>
<dbReference type="InterPro" id="IPR001296">
    <property type="entry name" value="Glyco_trans_1"/>
</dbReference>
<evidence type="ECO:0000313" key="4">
    <source>
        <dbReference type="Proteomes" id="UP000186905"/>
    </source>
</evidence>
<dbReference type="EMBL" id="MJIL01000053">
    <property type="protein sequence ID" value="OLQ78749.1"/>
    <property type="molecule type" value="Genomic_DNA"/>
</dbReference>
<proteinExistence type="predicted"/>
<accession>A0A1Q9GUE1</accession>
<dbReference type="PANTHER" id="PTHR45947:SF3">
    <property type="entry name" value="SULFOQUINOVOSYL TRANSFERASE SQD2"/>
    <property type="match status" value="1"/>
</dbReference>
<gene>
    <name evidence="3" type="ORF">BIT28_25850</name>
</gene>
<reference evidence="3 4" key="1">
    <citation type="submission" date="2016-09" db="EMBL/GenBank/DDBJ databases">
        <title>Photobacterium proteolyticum sp. nov. a protease producing bacterium isolated from ocean sediments of Laizhou Bay.</title>
        <authorList>
            <person name="Li Y."/>
        </authorList>
    </citation>
    <scope>NUCLEOTIDE SEQUENCE [LARGE SCALE GENOMIC DNA]</scope>
    <source>
        <strain evidence="3 4">13-12</strain>
    </source>
</reference>
<dbReference type="Pfam" id="PF13439">
    <property type="entry name" value="Glyco_transf_4"/>
    <property type="match status" value="1"/>
</dbReference>
<keyword evidence="4" id="KW-1185">Reference proteome</keyword>
<organism evidence="3 4">
    <name type="scientific">Photobacterium proteolyticum</name>
    <dbReference type="NCBI Taxonomy" id="1903952"/>
    <lineage>
        <taxon>Bacteria</taxon>
        <taxon>Pseudomonadati</taxon>
        <taxon>Pseudomonadota</taxon>
        <taxon>Gammaproteobacteria</taxon>
        <taxon>Vibrionales</taxon>
        <taxon>Vibrionaceae</taxon>
        <taxon>Photobacterium</taxon>
    </lineage>
</organism>
<dbReference type="OrthoDB" id="9775208at2"/>
<dbReference type="AlphaFoldDB" id="A0A1Q9GUE1"/>
<dbReference type="STRING" id="1903952.BIT28_25850"/>
<sequence>MKHVTLQIVQHLCPGGIERLVLNLLRFSSPSHDVYVVSLEGEKHSAIAAWPELQPFASRLFFLGKPKGRDLNTVISLRQLIKQLKVTTVHSHHLGPLLYTRLATIGLSLNHIQTEHDSWHLHDTKQRLITRWLLKGANIHLIADAPRVAEQLKQYGITTSQVIVNGIDTEHFTPGNQLLARQVLQLPANQIIIGCAGRLVPEKGIDTMLEALTFLPDNHRLAIAGSGPEQSSLVKKAEQLGVSHRVHWLGHCANMRNYYRAIDIFCMPSRQEGLPLALLEAQACGKSVVATAVGGIPDLLCPHSGLLINPDEPQDLARALTKGLGAAETYRESNAQYIRNQADVRIMTATYEALAHSN</sequence>
<dbReference type="SUPFAM" id="SSF53756">
    <property type="entry name" value="UDP-Glycosyltransferase/glycogen phosphorylase"/>
    <property type="match status" value="1"/>
</dbReference>
<dbReference type="Pfam" id="PF00534">
    <property type="entry name" value="Glycos_transf_1"/>
    <property type="match status" value="1"/>
</dbReference>
<evidence type="ECO:0000313" key="3">
    <source>
        <dbReference type="EMBL" id="OLQ78749.1"/>
    </source>
</evidence>
<evidence type="ECO:0000259" key="1">
    <source>
        <dbReference type="Pfam" id="PF00534"/>
    </source>
</evidence>
<dbReference type="RefSeq" id="WP_075762898.1">
    <property type="nucleotide sequence ID" value="NZ_MJIL01000053.1"/>
</dbReference>
<dbReference type="Proteomes" id="UP000186905">
    <property type="component" value="Unassembled WGS sequence"/>
</dbReference>
<name>A0A1Q9GUE1_9GAMM</name>